<dbReference type="Proteomes" id="UP000288669">
    <property type="component" value="Unassembled WGS sequence"/>
</dbReference>
<keyword evidence="11 14" id="KW-0255">Endonuclease</keyword>
<evidence type="ECO:0000256" key="8">
    <source>
        <dbReference type="ARBA" id="ARBA00022490"/>
    </source>
</evidence>
<dbReference type="CDD" id="cd06590">
    <property type="entry name" value="RNase_HII_bacteria_HIII_like"/>
    <property type="match status" value="1"/>
</dbReference>
<evidence type="ECO:0000256" key="12">
    <source>
        <dbReference type="ARBA" id="ARBA00022801"/>
    </source>
</evidence>
<dbReference type="InterPro" id="IPR024567">
    <property type="entry name" value="RNase_HII/HIII_dom"/>
</dbReference>
<dbReference type="RefSeq" id="WP_126824284.1">
    <property type="nucleotide sequence ID" value="NZ_JBHLWU010000002.1"/>
</dbReference>
<name>A0A430AGM2_9ENTE</name>
<evidence type="ECO:0000256" key="1">
    <source>
        <dbReference type="ARBA" id="ARBA00000077"/>
    </source>
</evidence>
<dbReference type="Pfam" id="PF11858">
    <property type="entry name" value="DUF3378"/>
    <property type="match status" value="1"/>
</dbReference>
<dbReference type="OrthoDB" id="9777935at2"/>
<evidence type="ECO:0000256" key="7">
    <source>
        <dbReference type="ARBA" id="ARBA00021407"/>
    </source>
</evidence>
<keyword evidence="12 14" id="KW-0378">Hydrolase</keyword>
<dbReference type="GO" id="GO:0043137">
    <property type="term" value="P:DNA replication, removal of RNA primer"/>
    <property type="evidence" value="ECO:0007669"/>
    <property type="project" value="TreeGrafter"/>
</dbReference>
<keyword evidence="10 14" id="KW-0479">Metal-binding</keyword>
<comment type="caution">
    <text evidence="18">The sequence shown here is derived from an EMBL/GenBank/DDBJ whole genome shotgun (WGS) entry which is preliminary data.</text>
</comment>
<feature type="binding site" evidence="14 15">
    <location>
        <position position="203"/>
    </location>
    <ligand>
        <name>a divalent metal cation</name>
        <dbReference type="ChEBI" id="CHEBI:60240"/>
    </ligand>
</feature>
<dbReference type="EMBL" id="NGJZ01000002">
    <property type="protein sequence ID" value="RSU07004.1"/>
    <property type="molecule type" value="Genomic_DNA"/>
</dbReference>
<evidence type="ECO:0000256" key="5">
    <source>
        <dbReference type="ARBA" id="ARBA00008378"/>
    </source>
</evidence>
<accession>A0A430AGM2</accession>
<dbReference type="AlphaFoldDB" id="A0A430AGM2"/>
<dbReference type="PROSITE" id="PS51975">
    <property type="entry name" value="RNASE_H_2"/>
    <property type="match status" value="1"/>
</dbReference>
<sequence>MSQAIVLQVNKSVLEKMNNHYSPFKKEQAPPYTLFAAKKGTVTITAYKSGKVLFQGPSAEKEAGNWQASSSTPTAHSTDLKKKTTLPPNFSNWSVIGSDEVGNGSYFGPVTVCAAFVPREKIHPLKKLGVKDSKLLTDSQIRLLAPKIEALIDLRLLTVTPSKYNQIQPKYNVNHMKAVLHNQAIYLLLQQIAPTQPEGILIDQFTPEKNYRRYIKTEVHPVTDNLYFTTKGEHYHIAVAAASIICRAAFLDSLEALSLEAEFPLPSGAGSKSDAIAAKILKKGGLELLGKYAKLHFANTEKAHKLNR</sequence>
<evidence type="ECO:0000256" key="13">
    <source>
        <dbReference type="ARBA" id="ARBA00022842"/>
    </source>
</evidence>
<protein>
    <recommendedName>
        <fullName evidence="7 14">Ribonuclease HIII</fullName>
        <shortName evidence="14">RNase HIII</shortName>
        <ecNumber evidence="6 14">3.1.26.4</ecNumber>
    </recommendedName>
</protein>
<gene>
    <name evidence="14" type="primary">rnhC</name>
    <name evidence="18" type="ORF">CBF30_07015</name>
</gene>
<dbReference type="SUPFAM" id="SSF53098">
    <property type="entry name" value="Ribonuclease H-like"/>
    <property type="match status" value="1"/>
</dbReference>
<dbReference type="PANTHER" id="PTHR10954">
    <property type="entry name" value="RIBONUCLEASE H2 SUBUNIT A"/>
    <property type="match status" value="1"/>
</dbReference>
<dbReference type="GO" id="GO:0032299">
    <property type="term" value="C:ribonuclease H2 complex"/>
    <property type="evidence" value="ECO:0007669"/>
    <property type="project" value="TreeGrafter"/>
</dbReference>
<dbReference type="HAMAP" id="MF_00053">
    <property type="entry name" value="RNase_HIII"/>
    <property type="match status" value="1"/>
</dbReference>
<evidence type="ECO:0000256" key="9">
    <source>
        <dbReference type="ARBA" id="ARBA00022722"/>
    </source>
</evidence>
<dbReference type="InterPro" id="IPR024568">
    <property type="entry name" value="RNase_HIII_N"/>
</dbReference>
<dbReference type="EC" id="3.1.26.4" evidence="6 14"/>
<dbReference type="InterPro" id="IPR012295">
    <property type="entry name" value="TBP_dom_sf"/>
</dbReference>
<reference evidence="18 19" key="1">
    <citation type="submission" date="2017-05" db="EMBL/GenBank/DDBJ databases">
        <title>Vagococcus spp. assemblies.</title>
        <authorList>
            <person name="Gulvik C.A."/>
        </authorList>
    </citation>
    <scope>NUCLEOTIDE SEQUENCE [LARGE SCALE GENOMIC DNA]</scope>
    <source>
        <strain evidence="18 19">DSM 24756</strain>
    </source>
</reference>
<dbReference type="PIRSF" id="PIRSF037748">
    <property type="entry name" value="RnhC"/>
    <property type="match status" value="1"/>
</dbReference>
<evidence type="ECO:0000256" key="11">
    <source>
        <dbReference type="ARBA" id="ARBA00022759"/>
    </source>
</evidence>
<evidence type="ECO:0000256" key="16">
    <source>
        <dbReference type="SAM" id="MobiDB-lite"/>
    </source>
</evidence>
<comment type="cofactor">
    <cofactor evidence="2">
        <name>Mg(2+)</name>
        <dbReference type="ChEBI" id="CHEBI:18420"/>
    </cofactor>
</comment>
<evidence type="ECO:0000259" key="17">
    <source>
        <dbReference type="PROSITE" id="PS51975"/>
    </source>
</evidence>
<feature type="binding site" evidence="14 15">
    <location>
        <position position="99"/>
    </location>
    <ligand>
        <name>a divalent metal cation</name>
        <dbReference type="ChEBI" id="CHEBI:60240"/>
    </ligand>
</feature>
<feature type="domain" description="RNase H type-2" evidence="17">
    <location>
        <begin position="93"/>
        <end position="308"/>
    </location>
</feature>
<dbReference type="GO" id="GO:0006298">
    <property type="term" value="P:mismatch repair"/>
    <property type="evidence" value="ECO:0007669"/>
    <property type="project" value="TreeGrafter"/>
</dbReference>
<comment type="similarity">
    <text evidence="5 14">Belongs to the RNase HII family. RnhC subfamily.</text>
</comment>
<dbReference type="NCBIfam" id="TIGR00716">
    <property type="entry name" value="rnhC"/>
    <property type="match status" value="1"/>
</dbReference>
<evidence type="ECO:0000313" key="19">
    <source>
        <dbReference type="Proteomes" id="UP000288669"/>
    </source>
</evidence>
<feature type="region of interest" description="Disordered" evidence="16">
    <location>
        <begin position="63"/>
        <end position="83"/>
    </location>
</feature>
<evidence type="ECO:0000256" key="2">
    <source>
        <dbReference type="ARBA" id="ARBA00001946"/>
    </source>
</evidence>
<evidence type="ECO:0000256" key="4">
    <source>
        <dbReference type="ARBA" id="ARBA00004496"/>
    </source>
</evidence>
<dbReference type="PANTHER" id="PTHR10954:SF23">
    <property type="entry name" value="RIBONUCLEASE"/>
    <property type="match status" value="1"/>
</dbReference>
<keyword evidence="8 14" id="KW-0963">Cytoplasm</keyword>
<dbReference type="InterPro" id="IPR036397">
    <property type="entry name" value="RNaseH_sf"/>
</dbReference>
<dbReference type="InterPro" id="IPR004641">
    <property type="entry name" value="RNase_HIII"/>
</dbReference>
<dbReference type="CDD" id="cd14796">
    <property type="entry name" value="RNAse_HIII_N"/>
    <property type="match status" value="1"/>
</dbReference>
<evidence type="ECO:0000256" key="6">
    <source>
        <dbReference type="ARBA" id="ARBA00012180"/>
    </source>
</evidence>
<evidence type="ECO:0000256" key="10">
    <source>
        <dbReference type="ARBA" id="ARBA00022723"/>
    </source>
</evidence>
<keyword evidence="9 14" id="KW-0540">Nuclease</keyword>
<feature type="compositionally biased region" description="Polar residues" evidence="16">
    <location>
        <begin position="66"/>
        <end position="77"/>
    </location>
</feature>
<evidence type="ECO:0000313" key="18">
    <source>
        <dbReference type="EMBL" id="RSU07004.1"/>
    </source>
</evidence>
<dbReference type="GO" id="GO:0003723">
    <property type="term" value="F:RNA binding"/>
    <property type="evidence" value="ECO:0007669"/>
    <property type="project" value="UniProtKB-UniRule"/>
</dbReference>
<dbReference type="InterPro" id="IPR001352">
    <property type="entry name" value="RNase_HII/HIII"/>
</dbReference>
<dbReference type="GO" id="GO:0005737">
    <property type="term" value="C:cytoplasm"/>
    <property type="evidence" value="ECO:0007669"/>
    <property type="project" value="UniProtKB-SubCell"/>
</dbReference>
<comment type="subcellular location">
    <subcellularLocation>
        <location evidence="4 14">Cytoplasm</location>
    </subcellularLocation>
</comment>
<evidence type="ECO:0000256" key="15">
    <source>
        <dbReference type="PROSITE-ProRule" id="PRU01319"/>
    </source>
</evidence>
<dbReference type="Gene3D" id="3.30.310.10">
    <property type="entry name" value="TATA-Binding Protein"/>
    <property type="match status" value="1"/>
</dbReference>
<dbReference type="InterPro" id="IPR012337">
    <property type="entry name" value="RNaseH-like_sf"/>
</dbReference>
<dbReference type="Pfam" id="PF01351">
    <property type="entry name" value="RNase_HII"/>
    <property type="match status" value="1"/>
</dbReference>
<dbReference type="Gene3D" id="3.30.420.10">
    <property type="entry name" value="Ribonuclease H-like superfamily/Ribonuclease H"/>
    <property type="match status" value="1"/>
</dbReference>
<keyword evidence="19" id="KW-1185">Reference proteome</keyword>
<dbReference type="FunFam" id="3.30.420.10:FF:000047">
    <property type="entry name" value="Ribonuclease HIII"/>
    <property type="match status" value="1"/>
</dbReference>
<organism evidence="18 19">
    <name type="scientific">Vagococcus entomophilus</name>
    <dbReference type="NCBI Taxonomy" id="1160095"/>
    <lineage>
        <taxon>Bacteria</taxon>
        <taxon>Bacillati</taxon>
        <taxon>Bacillota</taxon>
        <taxon>Bacilli</taxon>
        <taxon>Lactobacillales</taxon>
        <taxon>Enterococcaceae</taxon>
        <taxon>Vagococcus</taxon>
    </lineage>
</organism>
<proteinExistence type="inferred from homology"/>
<comment type="function">
    <text evidence="3 14">Endonuclease that specifically degrades the RNA of RNA-DNA hybrids.</text>
</comment>
<comment type="cofactor">
    <cofactor evidence="14 15">
        <name>Mn(2+)</name>
        <dbReference type="ChEBI" id="CHEBI:29035"/>
    </cofactor>
    <cofactor evidence="14 15">
        <name>Mg(2+)</name>
        <dbReference type="ChEBI" id="CHEBI:18420"/>
    </cofactor>
    <text evidence="14 15">Manganese or magnesium. Binds 1 divalent metal ion per monomer in the absence of substrate. May bind a second metal ion after substrate binding.</text>
</comment>
<feature type="binding site" evidence="14 15">
    <location>
        <position position="100"/>
    </location>
    <ligand>
        <name>a divalent metal cation</name>
        <dbReference type="ChEBI" id="CHEBI:60240"/>
    </ligand>
</feature>
<dbReference type="GO" id="GO:0004523">
    <property type="term" value="F:RNA-DNA hybrid ribonuclease activity"/>
    <property type="evidence" value="ECO:0007669"/>
    <property type="project" value="UniProtKB-UniRule"/>
</dbReference>
<comment type="catalytic activity">
    <reaction evidence="1 14 15">
        <text>Endonucleolytic cleavage to 5'-phosphomonoester.</text>
        <dbReference type="EC" id="3.1.26.4"/>
    </reaction>
</comment>
<evidence type="ECO:0000256" key="14">
    <source>
        <dbReference type="HAMAP-Rule" id="MF_00053"/>
    </source>
</evidence>
<keyword evidence="13 14" id="KW-0460">Magnesium</keyword>
<evidence type="ECO:0000256" key="3">
    <source>
        <dbReference type="ARBA" id="ARBA00004065"/>
    </source>
</evidence>
<dbReference type="GO" id="GO:0000287">
    <property type="term" value="F:magnesium ion binding"/>
    <property type="evidence" value="ECO:0007669"/>
    <property type="project" value="UniProtKB-UniRule"/>
</dbReference>